<dbReference type="Gene3D" id="2.30.30.40">
    <property type="entry name" value="SH3 Domains"/>
    <property type="match status" value="1"/>
</dbReference>
<evidence type="ECO:0000256" key="1">
    <source>
        <dbReference type="SAM" id="MobiDB-lite"/>
    </source>
</evidence>
<dbReference type="Pfam" id="PF08239">
    <property type="entry name" value="SH3_3"/>
    <property type="match status" value="1"/>
</dbReference>
<keyword evidence="2" id="KW-0472">Membrane</keyword>
<organism evidence="4 5">
    <name type="scientific">Hominimerdicola aceti</name>
    <dbReference type="NCBI Taxonomy" id="2981726"/>
    <lineage>
        <taxon>Bacteria</taxon>
        <taxon>Bacillati</taxon>
        <taxon>Bacillota</taxon>
        <taxon>Clostridia</taxon>
        <taxon>Eubacteriales</taxon>
        <taxon>Oscillospiraceae</taxon>
        <taxon>Hominimerdicola</taxon>
    </lineage>
</organism>
<feature type="region of interest" description="Disordered" evidence="1">
    <location>
        <begin position="69"/>
        <end position="119"/>
    </location>
</feature>
<feature type="region of interest" description="Disordered" evidence="1">
    <location>
        <begin position="1"/>
        <end position="32"/>
    </location>
</feature>
<protein>
    <submittedName>
        <fullName evidence="4">SH3 domain-containing protein</fullName>
    </submittedName>
</protein>
<comment type="caution">
    <text evidence="4">The sequence shown here is derived from an EMBL/GenBank/DDBJ whole genome shotgun (WGS) entry which is preliminary data.</text>
</comment>
<proteinExistence type="predicted"/>
<name>A0AAE3IFI0_9FIRM</name>
<feature type="domain" description="SH3b" evidence="3">
    <location>
        <begin position="129"/>
        <end position="176"/>
    </location>
</feature>
<dbReference type="RefSeq" id="WP_186490092.1">
    <property type="nucleotide sequence ID" value="NZ_JAOQJZ010000003.1"/>
</dbReference>
<dbReference type="Proteomes" id="UP001208131">
    <property type="component" value="Unassembled WGS sequence"/>
</dbReference>
<reference evidence="4 5" key="1">
    <citation type="journal article" date="2021" name="ISME Commun">
        <title>Automated analysis of genomic sequences facilitates high-throughput and comprehensive description of bacteria.</title>
        <authorList>
            <person name="Hitch T.C.A."/>
        </authorList>
    </citation>
    <scope>NUCLEOTIDE SEQUENCE [LARGE SCALE GENOMIC DNA]</scope>
    <source>
        <strain evidence="4 5">Sanger_31</strain>
    </source>
</reference>
<evidence type="ECO:0000313" key="4">
    <source>
        <dbReference type="EMBL" id="MCU6705079.1"/>
    </source>
</evidence>
<dbReference type="AlphaFoldDB" id="A0AAE3IFI0"/>
<evidence type="ECO:0000256" key="2">
    <source>
        <dbReference type="SAM" id="Phobius"/>
    </source>
</evidence>
<feature type="compositionally biased region" description="Low complexity" evidence="1">
    <location>
        <begin position="69"/>
        <end position="91"/>
    </location>
</feature>
<evidence type="ECO:0000259" key="3">
    <source>
        <dbReference type="Pfam" id="PF08239"/>
    </source>
</evidence>
<accession>A0AAE3IFI0</accession>
<sequence length="184" mass="20698">MPDNRNNKGYYRPEQDRRPQGQNRPQQQESSTWLTPTVKGIIAILLTVLVVAIVIMIFAKTLFVNTNTTPKKTGTITSTEYIPPKTTTTSEEPQKTSKKSKKTTEPDEDPYDGDKDDNGDAVGDIQCISAVYLHPQPTSSSENLLTIPSGATCKYYRNENGWYYVEYNGTKGYAWQTFFSTPPQ</sequence>
<keyword evidence="2" id="KW-0812">Transmembrane</keyword>
<keyword evidence="5" id="KW-1185">Reference proteome</keyword>
<evidence type="ECO:0000313" key="5">
    <source>
        <dbReference type="Proteomes" id="UP001208131"/>
    </source>
</evidence>
<keyword evidence="2" id="KW-1133">Transmembrane helix</keyword>
<dbReference type="InterPro" id="IPR003646">
    <property type="entry name" value="SH3-like_bac-type"/>
</dbReference>
<dbReference type="EMBL" id="JAOQJZ010000003">
    <property type="protein sequence ID" value="MCU6705079.1"/>
    <property type="molecule type" value="Genomic_DNA"/>
</dbReference>
<feature type="transmembrane region" description="Helical" evidence="2">
    <location>
        <begin position="41"/>
        <end position="63"/>
    </location>
</feature>
<gene>
    <name evidence="4" type="ORF">OCV57_03940</name>
</gene>